<reference evidence="11" key="1">
    <citation type="submission" date="2022-10" db="EMBL/GenBank/DDBJ databases">
        <title>Gaoshiqiia sediminis gen. nov., sp. nov., isolated from coastal sediment.</title>
        <authorList>
            <person name="Yu W.X."/>
            <person name="Mu D.S."/>
            <person name="Du J.Z."/>
            <person name="Liang Y.Q."/>
        </authorList>
    </citation>
    <scope>NUCLEOTIDE SEQUENCE</scope>
    <source>
        <strain evidence="11">A06</strain>
    </source>
</reference>
<protein>
    <recommendedName>
        <fullName evidence="9">Multidrug-efflux transporter</fullName>
    </recommendedName>
</protein>
<dbReference type="GO" id="GO:0006811">
    <property type="term" value="P:monoatomic ion transport"/>
    <property type="evidence" value="ECO:0007669"/>
    <property type="project" value="UniProtKB-KW"/>
</dbReference>
<dbReference type="InterPro" id="IPR048279">
    <property type="entry name" value="MdtK-like"/>
</dbReference>
<evidence type="ECO:0000256" key="9">
    <source>
        <dbReference type="ARBA" id="ARBA00031636"/>
    </source>
</evidence>
<evidence type="ECO:0000256" key="2">
    <source>
        <dbReference type="ARBA" id="ARBA00022448"/>
    </source>
</evidence>
<evidence type="ECO:0000256" key="7">
    <source>
        <dbReference type="ARBA" id="ARBA00023065"/>
    </source>
</evidence>
<evidence type="ECO:0000256" key="3">
    <source>
        <dbReference type="ARBA" id="ARBA00022449"/>
    </source>
</evidence>
<evidence type="ECO:0000256" key="4">
    <source>
        <dbReference type="ARBA" id="ARBA00022475"/>
    </source>
</evidence>
<accession>A0AA41Y2E5</accession>
<organism evidence="11 12">
    <name type="scientific">Gaoshiqia sediminis</name>
    <dbReference type="NCBI Taxonomy" id="2986998"/>
    <lineage>
        <taxon>Bacteria</taxon>
        <taxon>Pseudomonadati</taxon>
        <taxon>Bacteroidota</taxon>
        <taxon>Bacteroidia</taxon>
        <taxon>Marinilabiliales</taxon>
        <taxon>Prolixibacteraceae</taxon>
        <taxon>Gaoshiqia</taxon>
    </lineage>
</organism>
<dbReference type="NCBIfam" id="TIGR00797">
    <property type="entry name" value="matE"/>
    <property type="match status" value="1"/>
</dbReference>
<comment type="caution">
    <text evidence="11">The sequence shown here is derived from an EMBL/GenBank/DDBJ whole genome shotgun (WGS) entry which is preliminary data.</text>
</comment>
<feature type="transmembrane region" description="Helical" evidence="10">
    <location>
        <begin position="160"/>
        <end position="181"/>
    </location>
</feature>
<dbReference type="EMBL" id="JAPAAF010000005">
    <property type="protein sequence ID" value="MCW0482204.1"/>
    <property type="molecule type" value="Genomic_DNA"/>
</dbReference>
<feature type="transmembrane region" description="Helical" evidence="10">
    <location>
        <begin position="389"/>
        <end position="411"/>
    </location>
</feature>
<dbReference type="InterPro" id="IPR050222">
    <property type="entry name" value="MATE_MdtK"/>
</dbReference>
<dbReference type="GO" id="GO:0042910">
    <property type="term" value="F:xenobiotic transmembrane transporter activity"/>
    <property type="evidence" value="ECO:0007669"/>
    <property type="project" value="InterPro"/>
</dbReference>
<feature type="transmembrane region" description="Helical" evidence="10">
    <location>
        <begin position="273"/>
        <end position="295"/>
    </location>
</feature>
<evidence type="ECO:0000256" key="5">
    <source>
        <dbReference type="ARBA" id="ARBA00022692"/>
    </source>
</evidence>
<feature type="transmembrane region" description="Helical" evidence="10">
    <location>
        <begin position="94"/>
        <end position="115"/>
    </location>
</feature>
<keyword evidence="2" id="KW-0813">Transport</keyword>
<dbReference type="CDD" id="cd13131">
    <property type="entry name" value="MATE_NorM_like"/>
    <property type="match status" value="1"/>
</dbReference>
<comment type="subcellular location">
    <subcellularLocation>
        <location evidence="1">Cell membrane</location>
        <topology evidence="1">Multi-pass membrane protein</topology>
    </subcellularLocation>
</comment>
<evidence type="ECO:0000256" key="6">
    <source>
        <dbReference type="ARBA" id="ARBA00022989"/>
    </source>
</evidence>
<evidence type="ECO:0000313" key="11">
    <source>
        <dbReference type="EMBL" id="MCW0482204.1"/>
    </source>
</evidence>
<name>A0AA41Y2E5_9BACT</name>
<feature type="transmembrane region" description="Helical" evidence="10">
    <location>
        <begin position="127"/>
        <end position="148"/>
    </location>
</feature>
<dbReference type="Pfam" id="PF01554">
    <property type="entry name" value="MatE"/>
    <property type="match status" value="2"/>
</dbReference>
<dbReference type="InterPro" id="IPR002528">
    <property type="entry name" value="MATE_fam"/>
</dbReference>
<sequence length="445" mass="48301">MRIADYIPLYKKNLNLAFPVILSQVGQVTVSLADNMMVGHAGTTELAAASFSNSIFHIGMLFGLGVTMGVTPLVGKVFSQKNDRQVGEYLRNGFFIHTVFALLVALAMVGVGFFLDKMGQPNEVAQVAFPYYLLLVASLAPMLMFYSFKQFFEGIGNTQIAMMITLTANLVNIVLNYLLIFGKYGFPELGLNGAGIATLISRLLMPVLLIPVLLKNKKYRNIFRFARQAALVRSKISELLSVGLPIGLQIIVEVLTFSLGAVMMGWLGKEPLAAHQVALGMASFTYMISLGVGAGTTIHVSHEFGAQNFSLLRRTVFASVHLVVIFMSFMGLLFILLRHQLPFLFTEDLTVVGIAAGLLVIAALFQVFDGLQVALLAALRGLSDVKIPMFMAFVSYSLIGLPISYGCAFGLNMGAAGIWFGFLVGLAVAAILFSLRLKKLVGRLD</sequence>
<keyword evidence="6 10" id="KW-1133">Transmembrane helix</keyword>
<feature type="transmembrane region" description="Helical" evidence="10">
    <location>
        <begin position="193"/>
        <end position="214"/>
    </location>
</feature>
<keyword evidence="3" id="KW-0050">Antiport</keyword>
<keyword evidence="5 10" id="KW-0812">Transmembrane</keyword>
<feature type="transmembrane region" description="Helical" evidence="10">
    <location>
        <begin position="55"/>
        <end position="74"/>
    </location>
</feature>
<feature type="transmembrane region" description="Helical" evidence="10">
    <location>
        <begin position="242"/>
        <end position="267"/>
    </location>
</feature>
<keyword evidence="4" id="KW-1003">Cell membrane</keyword>
<proteinExistence type="predicted"/>
<dbReference type="PANTHER" id="PTHR43298">
    <property type="entry name" value="MULTIDRUG RESISTANCE PROTEIN NORM-RELATED"/>
    <property type="match status" value="1"/>
</dbReference>
<dbReference type="AlphaFoldDB" id="A0AA41Y2E5"/>
<feature type="transmembrane region" description="Helical" evidence="10">
    <location>
        <begin position="349"/>
        <end position="368"/>
    </location>
</feature>
<keyword evidence="7" id="KW-0406">Ion transport</keyword>
<gene>
    <name evidence="11" type="ORF">N2K84_05640</name>
</gene>
<evidence type="ECO:0000256" key="1">
    <source>
        <dbReference type="ARBA" id="ARBA00004651"/>
    </source>
</evidence>
<feature type="transmembrane region" description="Helical" evidence="10">
    <location>
        <begin position="316"/>
        <end position="337"/>
    </location>
</feature>
<dbReference type="GO" id="GO:0015297">
    <property type="term" value="F:antiporter activity"/>
    <property type="evidence" value="ECO:0007669"/>
    <property type="project" value="UniProtKB-KW"/>
</dbReference>
<evidence type="ECO:0000256" key="8">
    <source>
        <dbReference type="ARBA" id="ARBA00023136"/>
    </source>
</evidence>
<dbReference type="GO" id="GO:0005886">
    <property type="term" value="C:plasma membrane"/>
    <property type="evidence" value="ECO:0007669"/>
    <property type="project" value="UniProtKB-SubCell"/>
</dbReference>
<dbReference type="PANTHER" id="PTHR43298:SF2">
    <property type="entry name" value="FMN_FAD EXPORTER YEEO-RELATED"/>
    <property type="match status" value="1"/>
</dbReference>
<keyword evidence="12" id="KW-1185">Reference proteome</keyword>
<dbReference type="RefSeq" id="WP_282590810.1">
    <property type="nucleotide sequence ID" value="NZ_JAPAAF010000005.1"/>
</dbReference>
<dbReference type="Proteomes" id="UP001163821">
    <property type="component" value="Unassembled WGS sequence"/>
</dbReference>
<keyword evidence="8 10" id="KW-0472">Membrane</keyword>
<feature type="transmembrane region" description="Helical" evidence="10">
    <location>
        <begin position="417"/>
        <end position="435"/>
    </location>
</feature>
<dbReference type="PIRSF" id="PIRSF006603">
    <property type="entry name" value="DinF"/>
    <property type="match status" value="1"/>
</dbReference>
<evidence type="ECO:0000256" key="10">
    <source>
        <dbReference type="SAM" id="Phobius"/>
    </source>
</evidence>
<evidence type="ECO:0000313" key="12">
    <source>
        <dbReference type="Proteomes" id="UP001163821"/>
    </source>
</evidence>